<proteinExistence type="predicted"/>
<evidence type="ECO:0000313" key="2">
    <source>
        <dbReference type="Proteomes" id="UP000635278"/>
    </source>
</evidence>
<dbReference type="Proteomes" id="UP000635278">
    <property type="component" value="Unassembled WGS sequence"/>
</dbReference>
<comment type="caution">
    <text evidence="1">The sequence shown here is derived from an EMBL/GenBank/DDBJ whole genome shotgun (WGS) entry which is preliminary data.</text>
</comment>
<dbReference type="EMBL" id="WOTB01000021">
    <property type="protein sequence ID" value="NHN85830.1"/>
    <property type="molecule type" value="Genomic_DNA"/>
</dbReference>
<sequence length="68" mass="7385">MAMTADSACLCRGIQERGATGFISGRLLRFGDVKVGQTDSRMSWTFLFPFANEKRSGIVGSEPVSLLI</sequence>
<name>A0ABX0JS38_9PROT</name>
<keyword evidence="2" id="KW-1185">Reference proteome</keyword>
<reference evidence="1 2" key="1">
    <citation type="journal article" date="2020" name="Int. J. Syst. Evol. Microbiol.">
        <title>Novel acetic acid bacteria from cider fermentations: Acetobacter conturbans sp. nov. and Acetobacter fallax sp. nov.</title>
        <authorList>
            <person name="Sombolestani A.S."/>
            <person name="Cleenwerck I."/>
            <person name="Cnockaert M."/>
            <person name="Borremans W."/>
            <person name="Wieme A.D."/>
            <person name="De Vuyst L."/>
            <person name="Vandamme P."/>
        </authorList>
    </citation>
    <scope>NUCLEOTIDE SEQUENCE [LARGE SCALE GENOMIC DNA]</scope>
    <source>
        <strain evidence="1 2">LMG 30640</strain>
    </source>
</reference>
<organism evidence="1 2">
    <name type="scientific">Acetobacter musti</name>
    <dbReference type="NCBI Taxonomy" id="864732"/>
    <lineage>
        <taxon>Bacteria</taxon>
        <taxon>Pseudomonadati</taxon>
        <taxon>Pseudomonadota</taxon>
        <taxon>Alphaproteobacteria</taxon>
        <taxon>Acetobacterales</taxon>
        <taxon>Acetobacteraceae</taxon>
        <taxon>Acetobacter</taxon>
    </lineage>
</organism>
<dbReference type="RefSeq" id="WP_173584225.1">
    <property type="nucleotide sequence ID" value="NZ_WOTB01000021.1"/>
</dbReference>
<accession>A0ABX0JS38</accession>
<evidence type="ECO:0000313" key="1">
    <source>
        <dbReference type="EMBL" id="NHN85830.1"/>
    </source>
</evidence>
<gene>
    <name evidence="1" type="ORF">GOB93_14435</name>
</gene>
<protein>
    <submittedName>
        <fullName evidence="1">Uncharacterized protein</fullName>
    </submittedName>
</protein>